<evidence type="ECO:0000313" key="1">
    <source>
        <dbReference type="EMBL" id="PJF46539.1"/>
    </source>
</evidence>
<dbReference type="Proteomes" id="UP000230790">
    <property type="component" value="Unassembled WGS sequence"/>
</dbReference>
<name>A0A2M8Q9R0_9CHLR</name>
<accession>A0A2M8Q9R0</accession>
<dbReference type="EMBL" id="PGTN01000152">
    <property type="protein sequence ID" value="PJF46539.1"/>
    <property type="molecule type" value="Genomic_DNA"/>
</dbReference>
<evidence type="ECO:0000313" key="2">
    <source>
        <dbReference type="Proteomes" id="UP000230790"/>
    </source>
</evidence>
<protein>
    <submittedName>
        <fullName evidence="1">Uncharacterized protein</fullName>
    </submittedName>
</protein>
<dbReference type="AlphaFoldDB" id="A0A2M8Q9R0"/>
<comment type="caution">
    <text evidence="1">The sequence shown here is derived from an EMBL/GenBank/DDBJ whole genome shotgun (WGS) entry which is preliminary data.</text>
</comment>
<sequence length="85" mass="9791">ARIHAAFDAEVVEYDERQDRWLVRLTGVRSTDAPAEARALVEAQAGKWAYVPSEARRLGLTLPLKYETLTGRIRFFYAADPRERR</sequence>
<reference evidence="1 2" key="1">
    <citation type="submission" date="2017-11" db="EMBL/GenBank/DDBJ databases">
        <title>Evolution of Phototrophy in the Chloroflexi Phylum Driven by Horizontal Gene Transfer.</title>
        <authorList>
            <person name="Ward L.M."/>
            <person name="Hemp J."/>
            <person name="Shih P.M."/>
            <person name="Mcglynn S.E."/>
            <person name="Fischer W."/>
        </authorList>
    </citation>
    <scope>NUCLEOTIDE SEQUENCE [LARGE SCALE GENOMIC DNA]</scope>
    <source>
        <strain evidence="1">JP3_7</strain>
    </source>
</reference>
<gene>
    <name evidence="1" type="ORF">CUN48_13275</name>
</gene>
<organism evidence="1 2">
    <name type="scientific">Candidatus Thermofonsia Clade 3 bacterium</name>
    <dbReference type="NCBI Taxonomy" id="2364212"/>
    <lineage>
        <taxon>Bacteria</taxon>
        <taxon>Bacillati</taxon>
        <taxon>Chloroflexota</taxon>
        <taxon>Candidatus Thermofontia</taxon>
        <taxon>Candidatus Thermofonsia Clade 3</taxon>
    </lineage>
</organism>
<feature type="non-terminal residue" evidence="1">
    <location>
        <position position="1"/>
    </location>
</feature>
<proteinExistence type="predicted"/>